<dbReference type="PANTHER" id="PTHR22926">
    <property type="entry name" value="PHOSPHO-N-ACETYLMURAMOYL-PENTAPEPTIDE-TRANSFERASE"/>
    <property type="match status" value="1"/>
</dbReference>
<keyword evidence="7" id="KW-0961">Cell wall biogenesis/degradation</keyword>
<dbReference type="GO" id="GO:0008963">
    <property type="term" value="F:phospho-N-acetylmuramoyl-pentapeptide-transferase activity"/>
    <property type="evidence" value="ECO:0007669"/>
    <property type="project" value="UniProtKB-UniRule"/>
</dbReference>
<keyword evidence="7 9" id="KW-0479">Metal-binding</keyword>
<dbReference type="GO" id="GO:0071555">
    <property type="term" value="P:cell wall organization"/>
    <property type="evidence" value="ECO:0007669"/>
    <property type="project" value="UniProtKB-KW"/>
</dbReference>
<evidence type="ECO:0000256" key="5">
    <source>
        <dbReference type="ARBA" id="ARBA00022989"/>
    </source>
</evidence>
<keyword evidence="7" id="KW-1003">Cell membrane</keyword>
<accession>A0A0R3JSY2</accession>
<keyword evidence="7 9" id="KW-0460">Magnesium</keyword>
<feature type="transmembrane region" description="Helical" evidence="7">
    <location>
        <begin position="6"/>
        <end position="26"/>
    </location>
</feature>
<evidence type="ECO:0000256" key="9">
    <source>
        <dbReference type="PIRSR" id="PIRSR600715-1"/>
    </source>
</evidence>
<comment type="function">
    <text evidence="7">Catalyzes the initial step of the lipid cycle reactions in the biosynthesis of the cell wall peptidoglycan: transfers peptidoglycan precursor phospho-MurNAc-pentapeptide from UDP-MurNAc-pentapeptide onto the lipid carrier undecaprenyl phosphate, yielding undecaprenyl-pyrophosphoryl-MurNAc-pentapeptide, known as lipid I.</text>
</comment>
<dbReference type="PROSITE" id="PS01347">
    <property type="entry name" value="MRAY_1"/>
    <property type="match status" value="1"/>
</dbReference>
<comment type="subcellular location">
    <subcellularLocation>
        <location evidence="7">Cell membrane</location>
        <topology evidence="7">Multi-pass membrane protein</topology>
    </subcellularLocation>
    <subcellularLocation>
        <location evidence="1">Membrane</location>
        <topology evidence="1">Multi-pass membrane protein</topology>
    </subcellularLocation>
</comment>
<keyword evidence="11" id="KW-1185">Reference proteome</keyword>
<feature type="transmembrane region" description="Helical" evidence="7">
    <location>
        <begin position="175"/>
        <end position="193"/>
    </location>
</feature>
<dbReference type="Pfam" id="PF10555">
    <property type="entry name" value="MraY_sig1"/>
    <property type="match status" value="1"/>
</dbReference>
<evidence type="ECO:0000256" key="7">
    <source>
        <dbReference type="HAMAP-Rule" id="MF_00038"/>
    </source>
</evidence>
<keyword evidence="7" id="KW-0132">Cell division</keyword>
<comment type="cofactor">
    <cofactor evidence="7 9">
        <name>Mg(2+)</name>
        <dbReference type="ChEBI" id="CHEBI:18420"/>
    </cofactor>
</comment>
<dbReference type="CDD" id="cd06852">
    <property type="entry name" value="GT_MraY"/>
    <property type="match status" value="1"/>
</dbReference>
<feature type="transmembrane region" description="Helical" evidence="7">
    <location>
        <begin position="112"/>
        <end position="128"/>
    </location>
</feature>
<gene>
    <name evidence="7 10" type="primary">mraY</name>
    <name evidence="10" type="ORF">ABG79_01570</name>
</gene>
<dbReference type="EC" id="2.7.8.13" evidence="7 8"/>
<dbReference type="STRING" id="908809.ABG79_01570"/>
<reference evidence="10 11" key="1">
    <citation type="submission" date="2015-09" db="EMBL/GenBank/DDBJ databases">
        <title>Draft genome sequence of a Caloramator mitchellensis, a moderate thermophile from the Great Artesian Basin of Australia.</title>
        <authorList>
            <person name="Patel B.K."/>
        </authorList>
    </citation>
    <scope>NUCLEOTIDE SEQUENCE [LARGE SCALE GENOMIC DNA]</scope>
    <source>
        <strain evidence="10 11">VF08</strain>
    </source>
</reference>
<evidence type="ECO:0000256" key="2">
    <source>
        <dbReference type="ARBA" id="ARBA00005583"/>
    </source>
</evidence>
<evidence type="ECO:0000313" key="11">
    <source>
        <dbReference type="Proteomes" id="UP000052015"/>
    </source>
</evidence>
<organism evidence="10 11">
    <name type="scientific">Caloramator mitchellensis</name>
    <dbReference type="NCBI Taxonomy" id="908809"/>
    <lineage>
        <taxon>Bacteria</taxon>
        <taxon>Bacillati</taxon>
        <taxon>Bacillota</taxon>
        <taxon>Clostridia</taxon>
        <taxon>Eubacteriales</taxon>
        <taxon>Clostridiaceae</taxon>
        <taxon>Caloramator</taxon>
    </lineage>
</organism>
<dbReference type="InterPro" id="IPR000715">
    <property type="entry name" value="Glycosyl_transferase_4"/>
</dbReference>
<evidence type="ECO:0000256" key="6">
    <source>
        <dbReference type="ARBA" id="ARBA00023136"/>
    </source>
</evidence>
<feature type="transmembrane region" description="Helical" evidence="7">
    <location>
        <begin position="74"/>
        <end position="92"/>
    </location>
</feature>
<dbReference type="NCBIfam" id="TIGR00445">
    <property type="entry name" value="mraY"/>
    <property type="match status" value="1"/>
</dbReference>
<protein>
    <recommendedName>
        <fullName evidence="7 8">Phospho-N-acetylmuramoyl-pentapeptide-transferase</fullName>
        <ecNumber evidence="7 8">2.7.8.13</ecNumber>
    </recommendedName>
    <alternativeName>
        <fullName evidence="7">UDP-MurNAc-pentapeptide phosphotransferase</fullName>
    </alternativeName>
</protein>
<dbReference type="InterPro" id="IPR018480">
    <property type="entry name" value="PNAcMuramoyl-5peptid_Trfase_CS"/>
</dbReference>
<feature type="transmembrane region" description="Helical" evidence="7">
    <location>
        <begin position="223"/>
        <end position="242"/>
    </location>
</feature>
<keyword evidence="6 7" id="KW-0472">Membrane</keyword>
<feature type="transmembrane region" description="Helical" evidence="7">
    <location>
        <begin position="248"/>
        <end position="271"/>
    </location>
</feature>
<keyword evidence="5 7" id="KW-1133">Transmembrane helix</keyword>
<dbReference type="UniPathway" id="UPA00219"/>
<dbReference type="PANTHER" id="PTHR22926:SF5">
    <property type="entry name" value="PHOSPHO-N-ACETYLMURAMOYL-PENTAPEPTIDE-TRANSFERASE HOMOLOG"/>
    <property type="match status" value="1"/>
</dbReference>
<dbReference type="GO" id="GO:0051992">
    <property type="term" value="F:UDP-N-acetylmuramoyl-L-alanyl-D-glutamyl-meso-2,6-diaminopimelyl-D-alanyl-D-alanine:undecaprenyl-phosphate transferase activity"/>
    <property type="evidence" value="ECO:0007669"/>
    <property type="project" value="RHEA"/>
</dbReference>
<dbReference type="GO" id="GO:0009252">
    <property type="term" value="P:peptidoglycan biosynthetic process"/>
    <property type="evidence" value="ECO:0007669"/>
    <property type="project" value="UniProtKB-UniRule"/>
</dbReference>
<keyword evidence="3 7" id="KW-0808">Transferase</keyword>
<dbReference type="AlphaFoldDB" id="A0A0R3JSY2"/>
<dbReference type="Pfam" id="PF00953">
    <property type="entry name" value="Glycos_transf_4"/>
    <property type="match status" value="1"/>
</dbReference>
<dbReference type="PROSITE" id="PS01348">
    <property type="entry name" value="MRAY_2"/>
    <property type="match status" value="1"/>
</dbReference>
<feature type="transmembrane region" description="Helical" evidence="7">
    <location>
        <begin position="199"/>
        <end position="216"/>
    </location>
</feature>
<feature type="binding site" evidence="9">
    <location>
        <position position="227"/>
    </location>
    <ligand>
        <name>Mg(2+)</name>
        <dbReference type="ChEBI" id="CHEBI:18420"/>
    </ligand>
</feature>
<feature type="transmembrane region" description="Helical" evidence="7">
    <location>
        <begin position="148"/>
        <end position="168"/>
    </location>
</feature>
<dbReference type="HAMAP" id="MF_00038">
    <property type="entry name" value="MraY"/>
    <property type="match status" value="1"/>
</dbReference>
<dbReference type="RefSeq" id="WP_057978833.1">
    <property type="nucleotide sequence ID" value="NZ_LKHP01000008.1"/>
</dbReference>
<dbReference type="InterPro" id="IPR003524">
    <property type="entry name" value="PNAcMuramoyl-5peptid_Trfase"/>
</dbReference>
<feature type="transmembrane region" description="Helical" evidence="7">
    <location>
        <begin position="47"/>
        <end position="68"/>
    </location>
</feature>
<evidence type="ECO:0000256" key="8">
    <source>
        <dbReference type="NCBIfam" id="TIGR00445"/>
    </source>
</evidence>
<evidence type="ECO:0000256" key="3">
    <source>
        <dbReference type="ARBA" id="ARBA00022679"/>
    </source>
</evidence>
<proteinExistence type="inferred from homology"/>
<dbReference type="OrthoDB" id="9805475at2"/>
<comment type="catalytic activity">
    <reaction evidence="7">
        <text>UDP-N-acetyl-alpha-D-muramoyl-L-alanyl-gamma-D-glutamyl-meso-2,6-diaminopimeloyl-D-alanyl-D-alanine + di-trans,octa-cis-undecaprenyl phosphate = di-trans,octa-cis-undecaprenyl diphospho-N-acetyl-alpha-D-muramoyl-L-alanyl-D-glutamyl-meso-2,6-diaminopimeloyl-D-alanyl-D-alanine + UMP</text>
        <dbReference type="Rhea" id="RHEA:28386"/>
        <dbReference type="ChEBI" id="CHEBI:57865"/>
        <dbReference type="ChEBI" id="CHEBI:60392"/>
        <dbReference type="ChEBI" id="CHEBI:61386"/>
        <dbReference type="ChEBI" id="CHEBI:61387"/>
        <dbReference type="EC" id="2.7.8.13"/>
    </reaction>
</comment>
<comment type="pathway">
    <text evidence="7">Cell wall biogenesis; peptidoglycan biosynthesis.</text>
</comment>
<comment type="similarity">
    <text evidence="2 7">Belongs to the glycosyltransferase 4 family. MraY subfamily.</text>
</comment>
<dbReference type="GO" id="GO:0008360">
    <property type="term" value="P:regulation of cell shape"/>
    <property type="evidence" value="ECO:0007669"/>
    <property type="project" value="UniProtKB-KW"/>
</dbReference>
<dbReference type="GO" id="GO:0046872">
    <property type="term" value="F:metal ion binding"/>
    <property type="evidence" value="ECO:0007669"/>
    <property type="project" value="UniProtKB-KW"/>
</dbReference>
<dbReference type="GO" id="GO:0005886">
    <property type="term" value="C:plasma membrane"/>
    <property type="evidence" value="ECO:0007669"/>
    <property type="project" value="UniProtKB-SubCell"/>
</dbReference>
<keyword evidence="7" id="KW-0133">Cell shape</keyword>
<feature type="binding site" evidence="9">
    <location>
        <position position="167"/>
    </location>
    <ligand>
        <name>Mg(2+)</name>
        <dbReference type="ChEBI" id="CHEBI:18420"/>
    </ligand>
</feature>
<dbReference type="EMBL" id="LKHP01000008">
    <property type="protein sequence ID" value="KRQ86587.1"/>
    <property type="molecule type" value="Genomic_DNA"/>
</dbReference>
<dbReference type="GO" id="GO:0051301">
    <property type="term" value="P:cell division"/>
    <property type="evidence" value="ECO:0007669"/>
    <property type="project" value="UniProtKB-KW"/>
</dbReference>
<keyword evidence="4 7" id="KW-0812">Transmembrane</keyword>
<dbReference type="PATRIC" id="fig|908809.3.peg.1574"/>
<keyword evidence="7" id="KW-0131">Cell cycle</keyword>
<evidence type="ECO:0000256" key="1">
    <source>
        <dbReference type="ARBA" id="ARBA00004141"/>
    </source>
</evidence>
<evidence type="ECO:0000256" key="4">
    <source>
        <dbReference type="ARBA" id="ARBA00022692"/>
    </source>
</evidence>
<comment type="caution">
    <text evidence="10">The sequence shown here is derived from an EMBL/GenBank/DDBJ whole genome shotgun (WGS) entry which is preliminary data.</text>
</comment>
<name>A0A0R3JSY2_CALMK</name>
<keyword evidence="7" id="KW-0573">Peptidoglycan synthesis</keyword>
<dbReference type="Proteomes" id="UP000052015">
    <property type="component" value="Unassembled WGS sequence"/>
</dbReference>
<feature type="transmembrane region" description="Helical" evidence="7">
    <location>
        <begin position="298"/>
        <end position="317"/>
    </location>
</feature>
<evidence type="ECO:0000313" key="10">
    <source>
        <dbReference type="EMBL" id="KRQ86587.1"/>
    </source>
</evidence>
<sequence length="319" mass="34449">MQITIYSTIVSFLVALLLGPIVIPALRKFKFGQSIRDEGPRTHFAKAGTPTMGGLIFIISLLLTSLVVSQRITGALFIALLTTVGFGFIGLLDDSIKIIKKRNLGLRAYQKIIGQLTFAIILTIYAYKNPLIGSGVHVPFTNIIFDLGIWYIPFMIFVIVGTTNAVNLTDGLDGLASSVTLIVSVFFAVVTYGLGKTDLSIFCGALAGGLLGFLKFNSYPAEVFMGDTGSLALGGAISALAVLLKMPFIIVIVGGIYVIETLSVIIQVISFKMTGRRVFKMAPLHHHFEQKGNHETKIVAWFVIITAVLCLIGFLSISL</sequence>